<protein>
    <submittedName>
        <fullName evidence="9">DMT family transporter</fullName>
    </submittedName>
</protein>
<feature type="transmembrane region" description="Helical" evidence="7">
    <location>
        <begin position="106"/>
        <end position="126"/>
    </location>
</feature>
<dbReference type="PANTHER" id="PTHR32322:SF2">
    <property type="entry name" value="EAMA DOMAIN-CONTAINING PROTEIN"/>
    <property type="match status" value="1"/>
</dbReference>
<feature type="transmembrane region" description="Helical" evidence="7">
    <location>
        <begin position="198"/>
        <end position="221"/>
    </location>
</feature>
<keyword evidence="10" id="KW-1185">Reference proteome</keyword>
<comment type="similarity">
    <text evidence="2">Belongs to the EamA transporter family.</text>
</comment>
<evidence type="ECO:0000256" key="7">
    <source>
        <dbReference type="SAM" id="Phobius"/>
    </source>
</evidence>
<feature type="transmembrane region" description="Helical" evidence="7">
    <location>
        <begin position="162"/>
        <end position="186"/>
    </location>
</feature>
<keyword evidence="4 7" id="KW-1133">Transmembrane helix</keyword>
<feature type="transmembrane region" description="Helical" evidence="7">
    <location>
        <begin position="283"/>
        <end position="300"/>
    </location>
</feature>
<feature type="transmembrane region" description="Helical" evidence="7">
    <location>
        <begin position="80"/>
        <end position="100"/>
    </location>
</feature>
<feature type="domain" description="EamA" evidence="8">
    <location>
        <begin position="18"/>
        <end position="152"/>
    </location>
</feature>
<feature type="transmembrane region" description="Helical" evidence="7">
    <location>
        <begin position="45"/>
        <end position="68"/>
    </location>
</feature>
<dbReference type="RefSeq" id="WP_377422541.1">
    <property type="nucleotide sequence ID" value="NZ_JBHSPR010000010.1"/>
</dbReference>
<evidence type="ECO:0000256" key="5">
    <source>
        <dbReference type="ARBA" id="ARBA00023136"/>
    </source>
</evidence>
<gene>
    <name evidence="9" type="ORF">ACFP2T_17020</name>
</gene>
<feature type="region of interest" description="Disordered" evidence="6">
    <location>
        <begin position="309"/>
        <end position="346"/>
    </location>
</feature>
<comment type="caution">
    <text evidence="9">The sequence shown here is derived from an EMBL/GenBank/DDBJ whole genome shotgun (WGS) entry which is preliminary data.</text>
</comment>
<accession>A0ABW1K852</accession>
<name>A0ABW1K852_9ACTN</name>
<dbReference type="PANTHER" id="PTHR32322">
    <property type="entry name" value="INNER MEMBRANE TRANSPORTER"/>
    <property type="match status" value="1"/>
</dbReference>
<feature type="transmembrane region" description="Helical" evidence="7">
    <location>
        <begin position="138"/>
        <end position="156"/>
    </location>
</feature>
<feature type="transmembrane region" description="Helical" evidence="7">
    <location>
        <begin position="227"/>
        <end position="246"/>
    </location>
</feature>
<dbReference type="Pfam" id="PF00892">
    <property type="entry name" value="EamA"/>
    <property type="match status" value="2"/>
</dbReference>
<evidence type="ECO:0000313" key="9">
    <source>
        <dbReference type="EMBL" id="MFC6017905.1"/>
    </source>
</evidence>
<feature type="transmembrane region" description="Helical" evidence="7">
    <location>
        <begin position="21"/>
        <end position="39"/>
    </location>
</feature>
<evidence type="ECO:0000256" key="6">
    <source>
        <dbReference type="SAM" id="MobiDB-lite"/>
    </source>
</evidence>
<dbReference type="SUPFAM" id="SSF103481">
    <property type="entry name" value="Multidrug resistance efflux transporter EmrE"/>
    <property type="match status" value="2"/>
</dbReference>
<feature type="transmembrane region" description="Helical" evidence="7">
    <location>
        <begin position="258"/>
        <end position="277"/>
    </location>
</feature>
<evidence type="ECO:0000256" key="1">
    <source>
        <dbReference type="ARBA" id="ARBA00004141"/>
    </source>
</evidence>
<keyword evidence="3 7" id="KW-0812">Transmembrane</keyword>
<dbReference type="InterPro" id="IPR000620">
    <property type="entry name" value="EamA_dom"/>
</dbReference>
<dbReference type="InterPro" id="IPR037185">
    <property type="entry name" value="EmrE-like"/>
</dbReference>
<organism evidence="9 10">
    <name type="scientific">Plantactinospora solaniradicis</name>
    <dbReference type="NCBI Taxonomy" id="1723736"/>
    <lineage>
        <taxon>Bacteria</taxon>
        <taxon>Bacillati</taxon>
        <taxon>Actinomycetota</taxon>
        <taxon>Actinomycetes</taxon>
        <taxon>Micromonosporales</taxon>
        <taxon>Micromonosporaceae</taxon>
        <taxon>Plantactinospora</taxon>
    </lineage>
</organism>
<evidence type="ECO:0000313" key="10">
    <source>
        <dbReference type="Proteomes" id="UP001596203"/>
    </source>
</evidence>
<feature type="domain" description="EamA" evidence="8">
    <location>
        <begin position="169"/>
        <end position="299"/>
    </location>
</feature>
<evidence type="ECO:0000256" key="3">
    <source>
        <dbReference type="ARBA" id="ARBA00022692"/>
    </source>
</evidence>
<dbReference type="InterPro" id="IPR050638">
    <property type="entry name" value="AA-Vitamin_Transporters"/>
</dbReference>
<comment type="subcellular location">
    <subcellularLocation>
        <location evidence="1">Membrane</location>
        <topology evidence="1">Multi-pass membrane protein</topology>
    </subcellularLocation>
</comment>
<feature type="compositionally biased region" description="Gly residues" evidence="6">
    <location>
        <begin position="327"/>
        <end position="337"/>
    </location>
</feature>
<proteinExistence type="inferred from homology"/>
<evidence type="ECO:0000256" key="2">
    <source>
        <dbReference type="ARBA" id="ARBA00007362"/>
    </source>
</evidence>
<evidence type="ECO:0000259" key="8">
    <source>
        <dbReference type="Pfam" id="PF00892"/>
    </source>
</evidence>
<sequence>MSRSRAPLAAVRRQSDVGLTYLIISGTLWGTGGLTGSLLSRTTELSPVAIAAYRLAVGGALIVAFLAVTGRRVPRGRAAWTRIAVFGVLAAVYQACYFGAVSLTSVSLATLITIGAAPVLVLAAEAVTGRRRVDRRTAGTSVLALAGLGLLVGVPAGGVGTVAVLASAGLALASAAGFAAITLIGARPVRGLGELAGTGFAFTMGGLLLAPLAMGTAGLGFTPEPGAIGLLVALGTGPTAVAYLLYFRGLRTVRPATAALLALLEPLVGALLAALLIGDRLGPVGVLGAMLLAAAVVLAARQPAVAGEAATDRGEGRLRGRRLTGPVGTGRRVGGSGRGEEPDQFG</sequence>
<dbReference type="EMBL" id="JBHSPR010000010">
    <property type="protein sequence ID" value="MFC6017905.1"/>
    <property type="molecule type" value="Genomic_DNA"/>
</dbReference>
<reference evidence="10" key="1">
    <citation type="journal article" date="2019" name="Int. J. Syst. Evol. Microbiol.">
        <title>The Global Catalogue of Microorganisms (GCM) 10K type strain sequencing project: providing services to taxonomists for standard genome sequencing and annotation.</title>
        <authorList>
            <consortium name="The Broad Institute Genomics Platform"/>
            <consortium name="The Broad Institute Genome Sequencing Center for Infectious Disease"/>
            <person name="Wu L."/>
            <person name="Ma J."/>
        </authorList>
    </citation>
    <scope>NUCLEOTIDE SEQUENCE [LARGE SCALE GENOMIC DNA]</scope>
    <source>
        <strain evidence="10">ZS-35-S2</strain>
    </source>
</reference>
<evidence type="ECO:0000256" key="4">
    <source>
        <dbReference type="ARBA" id="ARBA00022989"/>
    </source>
</evidence>
<keyword evidence="5 7" id="KW-0472">Membrane</keyword>
<dbReference type="Proteomes" id="UP001596203">
    <property type="component" value="Unassembled WGS sequence"/>
</dbReference>